<keyword evidence="6" id="KW-0046">Antibiotic resistance</keyword>
<dbReference type="PANTHER" id="PTHR42711:SF5">
    <property type="entry name" value="ABC TRANSPORTER ATP-BINDING PROTEIN NATA"/>
    <property type="match status" value="1"/>
</dbReference>
<dbReference type="RefSeq" id="WP_205120060.1">
    <property type="nucleotide sequence ID" value="NZ_JAFBCM010000001.1"/>
</dbReference>
<dbReference type="InterPro" id="IPR050763">
    <property type="entry name" value="ABC_transporter_ATP-binding"/>
</dbReference>
<evidence type="ECO:0000313" key="8">
    <source>
        <dbReference type="EMBL" id="MFC3760124.1"/>
    </source>
</evidence>
<reference evidence="9" key="1">
    <citation type="journal article" date="2019" name="Int. J. Syst. Evol. Microbiol.">
        <title>The Global Catalogue of Microorganisms (GCM) 10K type strain sequencing project: providing services to taxonomists for standard genome sequencing and annotation.</title>
        <authorList>
            <consortium name="The Broad Institute Genomics Platform"/>
            <consortium name="The Broad Institute Genome Sequencing Center for Infectious Disease"/>
            <person name="Wu L."/>
            <person name="Ma J."/>
        </authorList>
    </citation>
    <scope>NUCLEOTIDE SEQUENCE [LARGE SCALE GENOMIC DNA]</scope>
    <source>
        <strain evidence="9">CGMCC 4.7241</strain>
    </source>
</reference>
<dbReference type="SMART" id="SM00382">
    <property type="entry name" value="AAA"/>
    <property type="match status" value="1"/>
</dbReference>
<name>A0ABV7Y6Z1_9ACTN</name>
<evidence type="ECO:0000256" key="4">
    <source>
        <dbReference type="ARBA" id="ARBA00022741"/>
    </source>
</evidence>
<organism evidence="8 9">
    <name type="scientific">Tenggerimyces flavus</name>
    <dbReference type="NCBI Taxonomy" id="1708749"/>
    <lineage>
        <taxon>Bacteria</taxon>
        <taxon>Bacillati</taxon>
        <taxon>Actinomycetota</taxon>
        <taxon>Actinomycetes</taxon>
        <taxon>Propionibacteriales</taxon>
        <taxon>Nocardioidaceae</taxon>
        <taxon>Tenggerimyces</taxon>
    </lineage>
</organism>
<dbReference type="SUPFAM" id="SSF52540">
    <property type="entry name" value="P-loop containing nucleoside triphosphate hydrolases"/>
    <property type="match status" value="1"/>
</dbReference>
<proteinExistence type="inferred from homology"/>
<evidence type="ECO:0000313" key="9">
    <source>
        <dbReference type="Proteomes" id="UP001595699"/>
    </source>
</evidence>
<evidence type="ECO:0000256" key="2">
    <source>
        <dbReference type="ARBA" id="ARBA00005417"/>
    </source>
</evidence>
<evidence type="ECO:0000256" key="5">
    <source>
        <dbReference type="ARBA" id="ARBA00022840"/>
    </source>
</evidence>
<dbReference type="InterPro" id="IPR003439">
    <property type="entry name" value="ABC_transporter-like_ATP-bd"/>
</dbReference>
<evidence type="ECO:0000256" key="1">
    <source>
        <dbReference type="ARBA" id="ARBA00004202"/>
    </source>
</evidence>
<protein>
    <submittedName>
        <fullName evidence="8">ABC transporter ATP-binding protein</fullName>
    </submittedName>
</protein>
<dbReference type="InterPro" id="IPR017871">
    <property type="entry name" value="ABC_transporter-like_CS"/>
</dbReference>
<evidence type="ECO:0000256" key="6">
    <source>
        <dbReference type="ARBA" id="ARBA00023251"/>
    </source>
</evidence>
<comment type="caution">
    <text evidence="8">The sequence shown here is derived from an EMBL/GenBank/DDBJ whole genome shotgun (WGS) entry which is preliminary data.</text>
</comment>
<dbReference type="Proteomes" id="UP001595699">
    <property type="component" value="Unassembled WGS sequence"/>
</dbReference>
<dbReference type="InterPro" id="IPR003593">
    <property type="entry name" value="AAA+_ATPase"/>
</dbReference>
<gene>
    <name evidence="8" type="ORF">ACFOUW_04700</name>
</gene>
<dbReference type="EMBL" id="JBHRZH010000004">
    <property type="protein sequence ID" value="MFC3760124.1"/>
    <property type="molecule type" value="Genomic_DNA"/>
</dbReference>
<dbReference type="PANTHER" id="PTHR42711">
    <property type="entry name" value="ABC TRANSPORTER ATP-BINDING PROTEIN"/>
    <property type="match status" value="1"/>
</dbReference>
<dbReference type="PROSITE" id="PS00211">
    <property type="entry name" value="ABC_TRANSPORTER_1"/>
    <property type="match status" value="1"/>
</dbReference>
<keyword evidence="3" id="KW-0813">Transport</keyword>
<comment type="similarity">
    <text evidence="2">Belongs to the ABC transporter superfamily.</text>
</comment>
<keyword evidence="5 8" id="KW-0067">ATP-binding</keyword>
<dbReference type="GO" id="GO:0005524">
    <property type="term" value="F:ATP binding"/>
    <property type="evidence" value="ECO:0007669"/>
    <property type="project" value="UniProtKB-KW"/>
</dbReference>
<keyword evidence="4" id="KW-0547">Nucleotide-binding</keyword>
<dbReference type="PROSITE" id="PS50893">
    <property type="entry name" value="ABC_TRANSPORTER_2"/>
    <property type="match status" value="1"/>
</dbReference>
<evidence type="ECO:0000256" key="3">
    <source>
        <dbReference type="ARBA" id="ARBA00022448"/>
    </source>
</evidence>
<accession>A0ABV7Y6Z1</accession>
<feature type="domain" description="ABC transporter" evidence="7">
    <location>
        <begin position="2"/>
        <end position="241"/>
    </location>
</feature>
<keyword evidence="9" id="KW-1185">Reference proteome</keyword>
<evidence type="ECO:0000259" key="7">
    <source>
        <dbReference type="PROSITE" id="PS50893"/>
    </source>
</evidence>
<dbReference type="Pfam" id="PF00005">
    <property type="entry name" value="ABC_tran"/>
    <property type="match status" value="1"/>
</dbReference>
<dbReference type="InterPro" id="IPR027417">
    <property type="entry name" value="P-loop_NTPase"/>
</dbReference>
<sequence>MIELADVHRTFDTKGRAQNGVVRAVDGVTLSIERGEVLGLLGHNGAGKTTVVRLIAGVLTPTKGKVRVDGQDPVADGVSVRRRLGVLPTGPFLDLRLTARANLRFAAELFGVPRDGLTERIERSLAEFDLTDRAEDRVEGFSAGMRQRLALARVLLPEPEVLLLDEPSAQLDPLAVRMVRELIARLSREAGRTVVLCTHDLVEAQLLCDRVVVLDHGRVAAAGTPAELSAQLAAAAVEVEVAREDAETARDILAKAVGADAIEVVPGPNGSTVLRGRGLPRHQLPELVGSLAAAHVRIYGVRPFEPSLEDVYLALYAGRPA</sequence>
<comment type="subcellular location">
    <subcellularLocation>
        <location evidence="1">Cell membrane</location>
        <topology evidence="1">Peripheral membrane protein</topology>
    </subcellularLocation>
</comment>
<dbReference type="Gene3D" id="3.40.50.300">
    <property type="entry name" value="P-loop containing nucleotide triphosphate hydrolases"/>
    <property type="match status" value="1"/>
</dbReference>